<evidence type="ECO:0000259" key="3">
    <source>
        <dbReference type="PROSITE" id="PS51352"/>
    </source>
</evidence>
<feature type="chain" id="PRO_5032738614" evidence="2">
    <location>
        <begin position="19"/>
        <end position="180"/>
    </location>
</feature>
<reference evidence="4 5" key="1">
    <citation type="submission" date="2020-04" db="EMBL/GenBank/DDBJ databases">
        <title>Enterovirga sp. isolate from soil.</title>
        <authorList>
            <person name="Chea S."/>
            <person name="Kim D.-U."/>
        </authorList>
    </citation>
    <scope>NUCLEOTIDE SEQUENCE [LARGE SCALE GENOMIC DNA]</scope>
    <source>
        <strain evidence="4 5">DB1703</strain>
    </source>
</reference>
<dbReference type="SUPFAM" id="SSF52833">
    <property type="entry name" value="Thioredoxin-like"/>
    <property type="match status" value="1"/>
</dbReference>
<dbReference type="Gene3D" id="3.40.30.10">
    <property type="entry name" value="Glutaredoxin"/>
    <property type="match status" value="1"/>
</dbReference>
<dbReference type="GO" id="GO:0016209">
    <property type="term" value="F:antioxidant activity"/>
    <property type="evidence" value="ECO:0007669"/>
    <property type="project" value="InterPro"/>
</dbReference>
<dbReference type="AlphaFoldDB" id="A0A849I8X3"/>
<keyword evidence="1" id="KW-0676">Redox-active center</keyword>
<feature type="signal peptide" evidence="2">
    <location>
        <begin position="1"/>
        <end position="18"/>
    </location>
</feature>
<sequence length="180" mass="19428">MASLPVVAALCLSAPARAEPGFCMSRAAKVDGFSLPNVAGDTVALAAKPERATIVHFFATWCVSCRPELESLNTLAAQDPDRLRVLSISVAEPAMRLKRYFDGFAPRFEILLDESRAVARAWSVHALPATFVLDRELRPVLQVRGELDWGSAPVRDELERVAAGAPLRSPTCQNNEGGGT</sequence>
<dbReference type="InterPro" id="IPR050553">
    <property type="entry name" value="Thioredoxin_ResA/DsbE_sf"/>
</dbReference>
<organism evidence="4 5">
    <name type="scientific">Enterovirga aerilata</name>
    <dbReference type="NCBI Taxonomy" id="2730920"/>
    <lineage>
        <taxon>Bacteria</taxon>
        <taxon>Pseudomonadati</taxon>
        <taxon>Pseudomonadota</taxon>
        <taxon>Alphaproteobacteria</taxon>
        <taxon>Hyphomicrobiales</taxon>
        <taxon>Methylobacteriaceae</taxon>
        <taxon>Enterovirga</taxon>
    </lineage>
</organism>
<protein>
    <submittedName>
        <fullName evidence="4">TlpA family protein disulfide reductase</fullName>
    </submittedName>
</protein>
<dbReference type="EMBL" id="JABEPP010000002">
    <property type="protein sequence ID" value="NNM72447.1"/>
    <property type="molecule type" value="Genomic_DNA"/>
</dbReference>
<comment type="caution">
    <text evidence="4">The sequence shown here is derived from an EMBL/GenBank/DDBJ whole genome shotgun (WGS) entry which is preliminary data.</text>
</comment>
<proteinExistence type="predicted"/>
<dbReference type="InterPro" id="IPR017937">
    <property type="entry name" value="Thioredoxin_CS"/>
</dbReference>
<accession>A0A849I8X3</accession>
<dbReference type="PROSITE" id="PS51352">
    <property type="entry name" value="THIOREDOXIN_2"/>
    <property type="match status" value="1"/>
</dbReference>
<gene>
    <name evidence="4" type="ORF">HJG44_08595</name>
</gene>
<dbReference type="CDD" id="cd02966">
    <property type="entry name" value="TlpA_like_family"/>
    <property type="match status" value="1"/>
</dbReference>
<dbReference type="GO" id="GO:0015036">
    <property type="term" value="F:disulfide oxidoreductase activity"/>
    <property type="evidence" value="ECO:0007669"/>
    <property type="project" value="UniProtKB-ARBA"/>
</dbReference>
<evidence type="ECO:0000256" key="1">
    <source>
        <dbReference type="ARBA" id="ARBA00023284"/>
    </source>
</evidence>
<keyword evidence="2" id="KW-0732">Signal</keyword>
<dbReference type="InterPro" id="IPR013766">
    <property type="entry name" value="Thioredoxin_domain"/>
</dbReference>
<dbReference type="PANTHER" id="PTHR42852:SF17">
    <property type="entry name" value="THIOREDOXIN-LIKE PROTEIN HI_1115"/>
    <property type="match status" value="1"/>
</dbReference>
<dbReference type="Pfam" id="PF00578">
    <property type="entry name" value="AhpC-TSA"/>
    <property type="match status" value="1"/>
</dbReference>
<keyword evidence="5" id="KW-1185">Reference proteome</keyword>
<dbReference type="PANTHER" id="PTHR42852">
    <property type="entry name" value="THIOL:DISULFIDE INTERCHANGE PROTEIN DSBE"/>
    <property type="match status" value="1"/>
</dbReference>
<evidence type="ECO:0000313" key="4">
    <source>
        <dbReference type="EMBL" id="NNM72447.1"/>
    </source>
</evidence>
<dbReference type="Proteomes" id="UP000564885">
    <property type="component" value="Unassembled WGS sequence"/>
</dbReference>
<dbReference type="InterPro" id="IPR036249">
    <property type="entry name" value="Thioredoxin-like_sf"/>
</dbReference>
<dbReference type="PROSITE" id="PS00194">
    <property type="entry name" value="THIOREDOXIN_1"/>
    <property type="match status" value="1"/>
</dbReference>
<feature type="domain" description="Thioredoxin" evidence="3">
    <location>
        <begin position="24"/>
        <end position="167"/>
    </location>
</feature>
<name>A0A849I8X3_9HYPH</name>
<dbReference type="RefSeq" id="WP_171217916.1">
    <property type="nucleotide sequence ID" value="NZ_JABEPP010000002.1"/>
</dbReference>
<evidence type="ECO:0000256" key="2">
    <source>
        <dbReference type="SAM" id="SignalP"/>
    </source>
</evidence>
<dbReference type="InterPro" id="IPR000866">
    <property type="entry name" value="AhpC/TSA"/>
</dbReference>
<evidence type="ECO:0000313" key="5">
    <source>
        <dbReference type="Proteomes" id="UP000564885"/>
    </source>
</evidence>